<dbReference type="PANTHER" id="PTHR39639:SF1">
    <property type="entry name" value="DUF262 DOMAIN-CONTAINING PROTEIN"/>
    <property type="match status" value="1"/>
</dbReference>
<protein>
    <recommendedName>
        <fullName evidence="2">GmrSD restriction endonucleases N-terminal domain-containing protein</fullName>
    </recommendedName>
</protein>
<name>A0A4V2K0U5_9APHY</name>
<dbReference type="Proteomes" id="UP000292957">
    <property type="component" value="Unassembled WGS sequence"/>
</dbReference>
<dbReference type="InterPro" id="IPR004919">
    <property type="entry name" value="GmrSD_N"/>
</dbReference>
<evidence type="ECO:0000256" key="1">
    <source>
        <dbReference type="SAM" id="MobiDB-lite"/>
    </source>
</evidence>
<sequence>MSDYEEDDWDELVEEEVEHDPNRFDLGTCLNAPKVKFYTTKELHGLIHEGVIDLNPPYQREIVWPEAKQMKLLDSLYRNYYVPPVVFAVYTDDEGEKVKCCVDGKQRLTSIQRFFDGQVSPYKHHETGKSWWYTRSNARKKSRLEIPDKFKEIFAQKTITCVEYEGLPHLIERDIFQRVQLGVALTAAEKLQAISSPWTEWIGELQSRYVYLEDSLTQKINVAIKRGQDFQLIAGLVYCCDMYPEHSQPLSKNLDKWLSRMDPPKEDFKDLIRSLLSRFWHIADDSRLNFAFQDIQKRVAPAEFVFTGVILYVLRDLPAQDQAQAIYQLRTDIRKKHPDIRLRTDIIRDLWVLVEAAAEGAERKGKQGKKKGRRIKDDEDENMDYDEEYPPRKQRRK</sequence>
<proteinExistence type="predicted"/>
<gene>
    <name evidence="3" type="ORF">BD311DRAFT_233483</name>
</gene>
<feature type="compositionally biased region" description="Acidic residues" evidence="1">
    <location>
        <begin position="378"/>
        <end position="388"/>
    </location>
</feature>
<dbReference type="EMBL" id="ML143407">
    <property type="protein sequence ID" value="TBU30243.1"/>
    <property type="molecule type" value="Genomic_DNA"/>
</dbReference>
<feature type="region of interest" description="Disordered" evidence="1">
    <location>
        <begin position="360"/>
        <end position="397"/>
    </location>
</feature>
<dbReference type="AlphaFoldDB" id="A0A4V2K0U5"/>
<organism evidence="3">
    <name type="scientific">Dichomitus squalens</name>
    <dbReference type="NCBI Taxonomy" id="114155"/>
    <lineage>
        <taxon>Eukaryota</taxon>
        <taxon>Fungi</taxon>
        <taxon>Dikarya</taxon>
        <taxon>Basidiomycota</taxon>
        <taxon>Agaricomycotina</taxon>
        <taxon>Agaricomycetes</taxon>
        <taxon>Polyporales</taxon>
        <taxon>Polyporaceae</taxon>
        <taxon>Dichomitus</taxon>
    </lineage>
</organism>
<dbReference type="OrthoDB" id="5419821at2759"/>
<feature type="domain" description="GmrSD restriction endonucleases N-terminal" evidence="2">
    <location>
        <begin position="53"/>
        <end position="147"/>
    </location>
</feature>
<reference evidence="3" key="1">
    <citation type="submission" date="2019-01" db="EMBL/GenBank/DDBJ databases">
        <title>Draft genome sequences of three monokaryotic isolates of the white-rot basidiomycete fungus Dichomitus squalens.</title>
        <authorList>
            <consortium name="DOE Joint Genome Institute"/>
            <person name="Lopez S.C."/>
            <person name="Andreopoulos B."/>
            <person name="Pangilinan J."/>
            <person name="Lipzen A."/>
            <person name="Riley R."/>
            <person name="Ahrendt S."/>
            <person name="Ng V."/>
            <person name="Barry K."/>
            <person name="Daum C."/>
            <person name="Grigoriev I.V."/>
            <person name="Hilden K.S."/>
            <person name="Makela M.R."/>
            <person name="de Vries R.P."/>
        </authorList>
    </citation>
    <scope>NUCLEOTIDE SEQUENCE [LARGE SCALE GENOMIC DNA]</scope>
    <source>
        <strain evidence="3">OM18370.1</strain>
    </source>
</reference>
<dbReference type="Pfam" id="PF03235">
    <property type="entry name" value="GmrSD_N"/>
    <property type="match status" value="1"/>
</dbReference>
<dbReference type="PANTHER" id="PTHR39639">
    <property type="entry name" value="CHROMOSOME 16, WHOLE GENOME SHOTGUN SEQUENCE"/>
    <property type="match status" value="1"/>
</dbReference>
<evidence type="ECO:0000259" key="2">
    <source>
        <dbReference type="Pfam" id="PF03235"/>
    </source>
</evidence>
<accession>A0A4V2K0U5</accession>
<evidence type="ECO:0000313" key="3">
    <source>
        <dbReference type="EMBL" id="TBU30243.1"/>
    </source>
</evidence>